<feature type="transmembrane region" description="Helical" evidence="2">
    <location>
        <begin position="12"/>
        <end position="34"/>
    </location>
</feature>
<name>A0ABZ2V5J2_9RHOB</name>
<feature type="region of interest" description="Disordered" evidence="1">
    <location>
        <begin position="157"/>
        <end position="179"/>
    </location>
</feature>
<dbReference type="RefSeq" id="WP_341367943.1">
    <property type="nucleotide sequence ID" value="NZ_CP150951.2"/>
</dbReference>
<evidence type="ECO:0000256" key="2">
    <source>
        <dbReference type="SAM" id="Phobius"/>
    </source>
</evidence>
<keyword evidence="2" id="KW-0472">Membrane</keyword>
<keyword evidence="2" id="KW-0812">Transmembrane</keyword>
<protein>
    <submittedName>
        <fullName evidence="3">Uncharacterized protein</fullName>
    </submittedName>
</protein>
<evidence type="ECO:0000313" key="4">
    <source>
        <dbReference type="Proteomes" id="UP001440612"/>
    </source>
</evidence>
<feature type="transmembrane region" description="Helical" evidence="2">
    <location>
        <begin position="74"/>
        <end position="95"/>
    </location>
</feature>
<evidence type="ECO:0000313" key="3">
    <source>
        <dbReference type="EMBL" id="WZC49833.1"/>
    </source>
</evidence>
<feature type="transmembrane region" description="Helical" evidence="2">
    <location>
        <begin position="101"/>
        <end position="122"/>
    </location>
</feature>
<accession>A0ABZ2V5J2</accession>
<gene>
    <name evidence="3" type="ORF">AABB29_04070</name>
</gene>
<reference evidence="4" key="1">
    <citation type="submission" date="2024-04" db="EMBL/GenBank/DDBJ databases">
        <title>Phylogenomic analyses of a clade within the roseobacter group suggest taxonomic reassignments of species of the genera Aestuariivita, Citreicella, Loktanella, Nautella, Pelagibaca, Ruegeria, Thalassobius, Thiobacimonas and Tropicibacter, and the proposal o.</title>
        <authorList>
            <person name="Jeon C.O."/>
        </authorList>
    </citation>
    <scope>NUCLEOTIDE SEQUENCE [LARGE SCALE GENOMIC DNA]</scope>
    <source>
        <strain evidence="4">BS5-3</strain>
    </source>
</reference>
<sequence>MFFGISMRPQAWAITLTVIALAIYLPFLAADWLALKLPTALASTAQIVVSYLALPFFLCLLHDKHALDSSMGSVFFYLYKWAFLLTGIAALAYWGVTSGDFAAGVPVFGGLMTVVGLMVFYVSWRSDKRHEREAGPAADNLDAAPLDDKTEAILAAASARAGEPKPEPKPRPRSMLILE</sequence>
<proteinExistence type="predicted"/>
<organism evidence="3 4">
    <name type="scientific">Yoonia phaeophyticola</name>
    <dbReference type="NCBI Taxonomy" id="3137369"/>
    <lineage>
        <taxon>Bacteria</taxon>
        <taxon>Pseudomonadati</taxon>
        <taxon>Pseudomonadota</taxon>
        <taxon>Alphaproteobacteria</taxon>
        <taxon>Rhodobacterales</taxon>
        <taxon>Paracoccaceae</taxon>
        <taxon>Yoonia</taxon>
    </lineage>
</organism>
<feature type="transmembrane region" description="Helical" evidence="2">
    <location>
        <begin position="40"/>
        <end position="62"/>
    </location>
</feature>
<dbReference type="EMBL" id="CP150951">
    <property type="protein sequence ID" value="WZC49833.1"/>
    <property type="molecule type" value="Genomic_DNA"/>
</dbReference>
<keyword evidence="2" id="KW-1133">Transmembrane helix</keyword>
<evidence type="ECO:0000256" key="1">
    <source>
        <dbReference type="SAM" id="MobiDB-lite"/>
    </source>
</evidence>
<dbReference type="Proteomes" id="UP001440612">
    <property type="component" value="Chromosome"/>
</dbReference>
<keyword evidence="4" id="KW-1185">Reference proteome</keyword>